<dbReference type="GO" id="GO:0080032">
    <property type="term" value="F:methyl jasmonate esterase activity"/>
    <property type="evidence" value="ECO:0007669"/>
    <property type="project" value="TreeGrafter"/>
</dbReference>
<dbReference type="FunFam" id="3.40.50.1820:FF:000051">
    <property type="entry name" value="(S)-hydroxynitrile lyase"/>
    <property type="match status" value="1"/>
</dbReference>
<protein>
    <submittedName>
        <fullName evidence="2">Esterase PIR7A</fullName>
    </submittedName>
</protein>
<dbReference type="GO" id="GO:0080031">
    <property type="term" value="F:methyl salicylate esterase activity"/>
    <property type="evidence" value="ECO:0007669"/>
    <property type="project" value="TreeGrafter"/>
</dbReference>
<evidence type="ECO:0000259" key="1">
    <source>
        <dbReference type="Pfam" id="PF00561"/>
    </source>
</evidence>
<dbReference type="GO" id="GO:0009694">
    <property type="term" value="P:jasmonic acid metabolic process"/>
    <property type="evidence" value="ECO:0007669"/>
    <property type="project" value="TreeGrafter"/>
</dbReference>
<evidence type="ECO:0000313" key="3">
    <source>
        <dbReference type="Proteomes" id="UP001293254"/>
    </source>
</evidence>
<accession>A0AAE1XQT4</accession>
<reference evidence="2" key="1">
    <citation type="submission" date="2020-06" db="EMBL/GenBank/DDBJ databases">
        <authorList>
            <person name="Li T."/>
            <person name="Hu X."/>
            <person name="Zhang T."/>
            <person name="Song X."/>
            <person name="Zhang H."/>
            <person name="Dai N."/>
            <person name="Sheng W."/>
            <person name="Hou X."/>
            <person name="Wei L."/>
        </authorList>
    </citation>
    <scope>NUCLEOTIDE SEQUENCE</scope>
    <source>
        <strain evidence="2">3651</strain>
        <tissue evidence="2">Leaf</tissue>
    </source>
</reference>
<name>A0AAE1XQT4_9LAMI</name>
<feature type="domain" description="AB hydrolase-1" evidence="1">
    <location>
        <begin position="10"/>
        <end position="247"/>
    </location>
</feature>
<dbReference type="InterPro" id="IPR029058">
    <property type="entry name" value="AB_hydrolase_fold"/>
</dbReference>
<dbReference type="Gene3D" id="3.40.50.1820">
    <property type="entry name" value="alpha/beta hydrolase"/>
    <property type="match status" value="1"/>
</dbReference>
<dbReference type="AlphaFoldDB" id="A0AAE1XQT4"/>
<gene>
    <name evidence="2" type="ORF">Salat_2450100</name>
</gene>
<dbReference type="InterPro" id="IPR000073">
    <property type="entry name" value="AB_hydrolase_1"/>
</dbReference>
<dbReference type="EMBL" id="JACGWO010000010">
    <property type="protein sequence ID" value="KAK4416246.1"/>
    <property type="molecule type" value="Genomic_DNA"/>
</dbReference>
<dbReference type="GO" id="GO:0080030">
    <property type="term" value="F:methyl indole-3-acetate esterase activity"/>
    <property type="evidence" value="ECO:0007669"/>
    <property type="project" value="TreeGrafter"/>
</dbReference>
<comment type="caution">
    <text evidence="2">The sequence shown here is derived from an EMBL/GenBank/DDBJ whole genome shotgun (WGS) entry which is preliminary data.</text>
</comment>
<dbReference type="PANTHER" id="PTHR10992:SF1066">
    <property type="entry name" value="METHYL JASMONATE ESTERASE 1"/>
    <property type="match status" value="1"/>
</dbReference>
<dbReference type="SUPFAM" id="SSF53474">
    <property type="entry name" value="alpha/beta-Hydrolases"/>
    <property type="match status" value="1"/>
</dbReference>
<evidence type="ECO:0000313" key="2">
    <source>
        <dbReference type="EMBL" id="KAK4416246.1"/>
    </source>
</evidence>
<dbReference type="Pfam" id="PF00561">
    <property type="entry name" value="Abhydrolase_1"/>
    <property type="match status" value="1"/>
</dbReference>
<organism evidence="2 3">
    <name type="scientific">Sesamum alatum</name>
    <dbReference type="NCBI Taxonomy" id="300844"/>
    <lineage>
        <taxon>Eukaryota</taxon>
        <taxon>Viridiplantae</taxon>
        <taxon>Streptophyta</taxon>
        <taxon>Embryophyta</taxon>
        <taxon>Tracheophyta</taxon>
        <taxon>Spermatophyta</taxon>
        <taxon>Magnoliopsida</taxon>
        <taxon>eudicotyledons</taxon>
        <taxon>Gunneridae</taxon>
        <taxon>Pentapetalae</taxon>
        <taxon>asterids</taxon>
        <taxon>lamiids</taxon>
        <taxon>Lamiales</taxon>
        <taxon>Pedaliaceae</taxon>
        <taxon>Sesamum</taxon>
    </lineage>
</organism>
<dbReference type="InterPro" id="IPR045889">
    <property type="entry name" value="MES/HNL"/>
</dbReference>
<sequence length="263" mass="29266">MDVESKKQQHFLLVHGICHGAWCWYELVTKLRDDGYRVTALDMAAAGANPKRVEELRSFSDYCQPLLEFMTDLPQGEKVVLVGHSMGGACISLAMEKFPHKIAVAVFLTALMPGPNLPLATVMEEANKAVGSFGDTQYFYGNGSDNPPTSYVLGPKFLATNLYQLSPTKYWTLATFAVRPTSEFVGSDLSKEVALSKENYGSIRRVFVHIEQDKAVKPEIQKWMIENNPPDEVNTIAGADHMVMFSKVDDLSAFLQEIALKYC</sequence>
<dbReference type="GO" id="GO:0009696">
    <property type="term" value="P:salicylic acid metabolic process"/>
    <property type="evidence" value="ECO:0007669"/>
    <property type="project" value="TreeGrafter"/>
</dbReference>
<proteinExistence type="predicted"/>
<dbReference type="PANTHER" id="PTHR10992">
    <property type="entry name" value="METHYLESTERASE FAMILY MEMBER"/>
    <property type="match status" value="1"/>
</dbReference>
<dbReference type="Proteomes" id="UP001293254">
    <property type="component" value="Unassembled WGS sequence"/>
</dbReference>
<reference evidence="2" key="2">
    <citation type="journal article" date="2024" name="Plant">
        <title>Genomic evolution and insights into agronomic trait innovations of Sesamum species.</title>
        <authorList>
            <person name="Miao H."/>
            <person name="Wang L."/>
            <person name="Qu L."/>
            <person name="Liu H."/>
            <person name="Sun Y."/>
            <person name="Le M."/>
            <person name="Wang Q."/>
            <person name="Wei S."/>
            <person name="Zheng Y."/>
            <person name="Lin W."/>
            <person name="Duan Y."/>
            <person name="Cao H."/>
            <person name="Xiong S."/>
            <person name="Wang X."/>
            <person name="Wei L."/>
            <person name="Li C."/>
            <person name="Ma Q."/>
            <person name="Ju M."/>
            <person name="Zhao R."/>
            <person name="Li G."/>
            <person name="Mu C."/>
            <person name="Tian Q."/>
            <person name="Mei H."/>
            <person name="Zhang T."/>
            <person name="Gao T."/>
            <person name="Zhang H."/>
        </authorList>
    </citation>
    <scope>NUCLEOTIDE SEQUENCE</scope>
    <source>
        <strain evidence="2">3651</strain>
    </source>
</reference>
<keyword evidence="3" id="KW-1185">Reference proteome</keyword>